<organism evidence="5 6">
    <name type="scientific">Pseudonocardia eucalypti</name>
    <dbReference type="NCBI Taxonomy" id="648755"/>
    <lineage>
        <taxon>Bacteria</taxon>
        <taxon>Bacillati</taxon>
        <taxon>Actinomycetota</taxon>
        <taxon>Actinomycetes</taxon>
        <taxon>Pseudonocardiales</taxon>
        <taxon>Pseudonocardiaceae</taxon>
        <taxon>Pseudonocardia</taxon>
    </lineage>
</organism>
<dbReference type="InterPro" id="IPR036388">
    <property type="entry name" value="WH-like_DNA-bd_sf"/>
</dbReference>
<dbReference type="SUPFAM" id="SSF46785">
    <property type="entry name" value="Winged helix' DNA-binding domain"/>
    <property type="match status" value="1"/>
</dbReference>
<comment type="caution">
    <text evidence="5">The sequence shown here is derived from an EMBL/GenBank/DDBJ whole genome shotgun (WGS) entry which is preliminary data.</text>
</comment>
<proteinExistence type="predicted"/>
<keyword evidence="1" id="KW-0805">Transcription regulation</keyword>
<dbReference type="Pfam" id="PF00392">
    <property type="entry name" value="GntR"/>
    <property type="match status" value="1"/>
</dbReference>
<keyword evidence="3" id="KW-0804">Transcription</keyword>
<evidence type="ECO:0000313" key="5">
    <source>
        <dbReference type="EMBL" id="GAA5176684.1"/>
    </source>
</evidence>
<gene>
    <name evidence="5" type="ORF">GCM10023321_85680</name>
</gene>
<evidence type="ECO:0000313" key="6">
    <source>
        <dbReference type="Proteomes" id="UP001428817"/>
    </source>
</evidence>
<dbReference type="Proteomes" id="UP001428817">
    <property type="component" value="Unassembled WGS sequence"/>
</dbReference>
<dbReference type="InterPro" id="IPR000524">
    <property type="entry name" value="Tscrpt_reg_HTH_GntR"/>
</dbReference>
<dbReference type="PROSITE" id="PS50949">
    <property type="entry name" value="HTH_GNTR"/>
    <property type="match status" value="1"/>
</dbReference>
<accession>A0ABP9RFA9</accession>
<dbReference type="InterPro" id="IPR036390">
    <property type="entry name" value="WH_DNA-bd_sf"/>
</dbReference>
<dbReference type="EMBL" id="BAABJP010000069">
    <property type="protein sequence ID" value="GAA5176684.1"/>
    <property type="molecule type" value="Genomic_DNA"/>
</dbReference>
<dbReference type="SMART" id="SM00345">
    <property type="entry name" value="HTH_GNTR"/>
    <property type="match status" value="1"/>
</dbReference>
<name>A0ABP9RFA9_9PSEU</name>
<dbReference type="Gene3D" id="1.10.10.10">
    <property type="entry name" value="Winged helix-like DNA-binding domain superfamily/Winged helix DNA-binding domain"/>
    <property type="match status" value="1"/>
</dbReference>
<evidence type="ECO:0000259" key="4">
    <source>
        <dbReference type="PROSITE" id="PS50949"/>
    </source>
</evidence>
<protein>
    <recommendedName>
        <fullName evidence="4">HTH gntR-type domain-containing protein</fullName>
    </recommendedName>
</protein>
<reference evidence="6" key="1">
    <citation type="journal article" date="2019" name="Int. J. Syst. Evol. Microbiol.">
        <title>The Global Catalogue of Microorganisms (GCM) 10K type strain sequencing project: providing services to taxonomists for standard genome sequencing and annotation.</title>
        <authorList>
            <consortium name="The Broad Institute Genomics Platform"/>
            <consortium name="The Broad Institute Genome Sequencing Center for Infectious Disease"/>
            <person name="Wu L."/>
            <person name="Ma J."/>
        </authorList>
    </citation>
    <scope>NUCLEOTIDE SEQUENCE [LARGE SCALE GENOMIC DNA]</scope>
    <source>
        <strain evidence="6">JCM 18303</strain>
    </source>
</reference>
<keyword evidence="2" id="KW-0238">DNA-binding</keyword>
<sequence>MVGRVAKHTDIAEQLRTRLRTDEFPVGSTFPAVALITSEYGVSPTTAYRALKHLESLGEVRVGHGTATVVLSEPAPRDPDPHALLAEAREHLNRATALLDELADTLTRRHTEESRDGR</sequence>
<evidence type="ECO:0000256" key="2">
    <source>
        <dbReference type="ARBA" id="ARBA00023125"/>
    </source>
</evidence>
<feature type="domain" description="HTH gntR-type" evidence="4">
    <location>
        <begin position="5"/>
        <end position="73"/>
    </location>
</feature>
<evidence type="ECO:0000256" key="3">
    <source>
        <dbReference type="ARBA" id="ARBA00023163"/>
    </source>
</evidence>
<keyword evidence="6" id="KW-1185">Reference proteome</keyword>
<evidence type="ECO:0000256" key="1">
    <source>
        <dbReference type="ARBA" id="ARBA00023015"/>
    </source>
</evidence>